<accession>A0A4R0MKT7</accession>
<dbReference type="PROSITE" id="PS51257">
    <property type="entry name" value="PROKAR_LIPOPROTEIN"/>
    <property type="match status" value="1"/>
</dbReference>
<keyword evidence="2" id="KW-1185">Reference proteome</keyword>
<organism evidence="1 2">
    <name type="scientific">Pedobacter frigiditerrae</name>
    <dbReference type="NCBI Taxonomy" id="2530452"/>
    <lineage>
        <taxon>Bacteria</taxon>
        <taxon>Pseudomonadati</taxon>
        <taxon>Bacteroidota</taxon>
        <taxon>Sphingobacteriia</taxon>
        <taxon>Sphingobacteriales</taxon>
        <taxon>Sphingobacteriaceae</taxon>
        <taxon>Pedobacter</taxon>
    </lineage>
</organism>
<sequence length="314" mass="36214">MKTKMINLALILVGLLLSCSKKDKLVEKIETVKEPTETLQEHWPNHDLLVTKVYQDEHVVFYYDDKMDKSIKWPFKTMSDTWAYVKKTYGAFGLDPKLYVVFHKSEVTNPGTPFEDCLTCGGHPAGYKDPSHDYRNFIDCGLAGQDDWKEATGQAIGIPVHEVGHIVCGDSHEVNGSPSDVLWKDSKFMEIFNYDVYKNIGRKDEADKVYAEMQTKVDTFPRANSYWFRDWFYPIYSKYGEGKLLNGYFALLAKEFPKKNGAYTRNLNWGEFLHFWSGAAGTDLKEQFTIAFGWTSEWEAMLKNAKTDFPNVKY</sequence>
<dbReference type="EMBL" id="SJSK01000007">
    <property type="protein sequence ID" value="TCC87269.1"/>
    <property type="molecule type" value="Genomic_DNA"/>
</dbReference>
<protein>
    <submittedName>
        <fullName evidence="1">Uncharacterized protein</fullName>
    </submittedName>
</protein>
<dbReference type="AlphaFoldDB" id="A0A4R0MKT7"/>
<dbReference type="OrthoDB" id="5134860at2"/>
<gene>
    <name evidence="1" type="ORF">EZ428_21430</name>
</gene>
<reference evidence="1 2" key="1">
    <citation type="submission" date="2019-02" db="EMBL/GenBank/DDBJ databases">
        <title>Pedobacter sp. RP-1-13 sp. nov., isolated from Arctic soil.</title>
        <authorList>
            <person name="Dahal R.H."/>
        </authorList>
    </citation>
    <scope>NUCLEOTIDE SEQUENCE [LARGE SCALE GENOMIC DNA]</scope>
    <source>
        <strain evidence="1 2">RP-1-13</strain>
    </source>
</reference>
<comment type="caution">
    <text evidence="1">The sequence shown here is derived from an EMBL/GenBank/DDBJ whole genome shotgun (WGS) entry which is preliminary data.</text>
</comment>
<evidence type="ECO:0000313" key="1">
    <source>
        <dbReference type="EMBL" id="TCC87269.1"/>
    </source>
</evidence>
<dbReference type="Proteomes" id="UP000292884">
    <property type="component" value="Unassembled WGS sequence"/>
</dbReference>
<name>A0A4R0MKT7_9SPHI</name>
<proteinExistence type="predicted"/>
<dbReference type="RefSeq" id="WP_131555377.1">
    <property type="nucleotide sequence ID" value="NZ_SJSK01000007.1"/>
</dbReference>
<evidence type="ECO:0000313" key="2">
    <source>
        <dbReference type="Proteomes" id="UP000292884"/>
    </source>
</evidence>